<feature type="transmembrane region" description="Helical" evidence="1">
    <location>
        <begin position="55"/>
        <end position="76"/>
    </location>
</feature>
<protein>
    <recommendedName>
        <fullName evidence="4">Tetraspanin</fullName>
    </recommendedName>
</protein>
<dbReference type="EMBL" id="JAEPRD010000010">
    <property type="protein sequence ID" value="KAG2210966.1"/>
    <property type="molecule type" value="Genomic_DNA"/>
</dbReference>
<name>A0A8H7V5K8_9FUNG</name>
<organism evidence="2 3">
    <name type="scientific">Mucor saturninus</name>
    <dbReference type="NCBI Taxonomy" id="64648"/>
    <lineage>
        <taxon>Eukaryota</taxon>
        <taxon>Fungi</taxon>
        <taxon>Fungi incertae sedis</taxon>
        <taxon>Mucoromycota</taxon>
        <taxon>Mucoromycotina</taxon>
        <taxon>Mucoromycetes</taxon>
        <taxon>Mucorales</taxon>
        <taxon>Mucorineae</taxon>
        <taxon>Mucoraceae</taxon>
        <taxon>Mucor</taxon>
    </lineage>
</organism>
<accession>A0A8H7V5K8</accession>
<keyword evidence="1" id="KW-0472">Membrane</keyword>
<evidence type="ECO:0008006" key="4">
    <source>
        <dbReference type="Google" id="ProtNLM"/>
    </source>
</evidence>
<feature type="transmembrane region" description="Helical" evidence="1">
    <location>
        <begin position="12"/>
        <end position="35"/>
    </location>
</feature>
<sequence>MAKRETCLWIFPIRWGVFVISFIIAGVSAALIGATFLHKNPMMIHLAVIHSVLPWVYIIVLAVTGVIGLFGTIAAIAGNHGFMVFYKIAVWLMTFFLVIIWQIIVFILALVNRSKTTEACNKANPATSQDYNSTENASVSFQGYTTTLLGVNMGDTYGVANCDQAVQAGIIGVAVLLFVGGIVTTWFAFGVNKCARSLDTNYMGSHARTARWDDNLDQLQSAYARDKKNAPQYPLKDLNKTSKFSRGLMKLKLKK</sequence>
<keyword evidence="1" id="KW-0812">Transmembrane</keyword>
<proteinExistence type="predicted"/>
<reference evidence="2" key="1">
    <citation type="submission" date="2020-12" db="EMBL/GenBank/DDBJ databases">
        <title>Metabolic potential, ecology and presence of endohyphal bacteria is reflected in genomic diversity of Mucoromycotina.</title>
        <authorList>
            <person name="Muszewska A."/>
            <person name="Okrasinska A."/>
            <person name="Steczkiewicz K."/>
            <person name="Drgas O."/>
            <person name="Orlowska M."/>
            <person name="Perlinska-Lenart U."/>
            <person name="Aleksandrzak-Piekarczyk T."/>
            <person name="Szatraj K."/>
            <person name="Zielenkiewicz U."/>
            <person name="Pilsyk S."/>
            <person name="Malc E."/>
            <person name="Mieczkowski P."/>
            <person name="Kruszewska J.S."/>
            <person name="Biernat P."/>
            <person name="Pawlowska J."/>
        </authorList>
    </citation>
    <scope>NUCLEOTIDE SEQUENCE</scope>
    <source>
        <strain evidence="2">WA0000017839</strain>
    </source>
</reference>
<dbReference type="Proteomes" id="UP000603453">
    <property type="component" value="Unassembled WGS sequence"/>
</dbReference>
<feature type="transmembrane region" description="Helical" evidence="1">
    <location>
        <begin position="88"/>
        <end position="111"/>
    </location>
</feature>
<dbReference type="AlphaFoldDB" id="A0A8H7V5K8"/>
<evidence type="ECO:0000313" key="3">
    <source>
        <dbReference type="Proteomes" id="UP000603453"/>
    </source>
</evidence>
<dbReference type="OrthoDB" id="2281384at2759"/>
<gene>
    <name evidence="2" type="ORF">INT47_000126</name>
</gene>
<keyword evidence="1" id="KW-1133">Transmembrane helix</keyword>
<comment type="caution">
    <text evidence="2">The sequence shown here is derived from an EMBL/GenBank/DDBJ whole genome shotgun (WGS) entry which is preliminary data.</text>
</comment>
<keyword evidence="3" id="KW-1185">Reference proteome</keyword>
<feature type="transmembrane region" description="Helical" evidence="1">
    <location>
        <begin position="165"/>
        <end position="189"/>
    </location>
</feature>
<evidence type="ECO:0000256" key="1">
    <source>
        <dbReference type="SAM" id="Phobius"/>
    </source>
</evidence>
<evidence type="ECO:0000313" key="2">
    <source>
        <dbReference type="EMBL" id="KAG2210966.1"/>
    </source>
</evidence>